<reference evidence="1 2" key="1">
    <citation type="submission" date="2018-08" db="EMBL/GenBank/DDBJ databases">
        <title>A genome reference for cultivated species of the human gut microbiota.</title>
        <authorList>
            <person name="Zou Y."/>
            <person name="Xue W."/>
            <person name="Luo G."/>
        </authorList>
    </citation>
    <scope>NUCLEOTIDE SEQUENCE [LARGE SCALE GENOMIC DNA]</scope>
    <source>
        <strain evidence="1 2">AF14-32</strain>
    </source>
</reference>
<dbReference type="EMBL" id="QRZF01000010">
    <property type="protein sequence ID" value="RGV52013.1"/>
    <property type="molecule type" value="Genomic_DNA"/>
</dbReference>
<evidence type="ECO:0000313" key="1">
    <source>
        <dbReference type="EMBL" id="RGV52013.1"/>
    </source>
</evidence>
<organism evidence="1 2">
    <name type="scientific">Bacteroides intestinalis</name>
    <dbReference type="NCBI Taxonomy" id="329854"/>
    <lineage>
        <taxon>Bacteria</taxon>
        <taxon>Pseudomonadati</taxon>
        <taxon>Bacteroidota</taxon>
        <taxon>Bacteroidia</taxon>
        <taxon>Bacteroidales</taxon>
        <taxon>Bacteroidaceae</taxon>
        <taxon>Bacteroides</taxon>
    </lineage>
</organism>
<dbReference type="Proteomes" id="UP000283850">
    <property type="component" value="Unassembled WGS sequence"/>
</dbReference>
<evidence type="ECO:0000313" key="2">
    <source>
        <dbReference type="Proteomes" id="UP000283850"/>
    </source>
</evidence>
<protein>
    <submittedName>
        <fullName evidence="1">Uncharacterized protein</fullName>
    </submittedName>
</protein>
<comment type="caution">
    <text evidence="1">The sequence shown here is derived from an EMBL/GenBank/DDBJ whole genome shotgun (WGS) entry which is preliminary data.</text>
</comment>
<accession>A0A412Y3P2</accession>
<name>A0A412Y3P2_9BACE</name>
<proteinExistence type="predicted"/>
<gene>
    <name evidence="1" type="ORF">DWW10_15170</name>
</gene>
<dbReference type="RefSeq" id="WP_118421745.1">
    <property type="nucleotide sequence ID" value="NZ_QRZF01000010.1"/>
</dbReference>
<dbReference type="AlphaFoldDB" id="A0A412Y3P2"/>
<sequence>MENNTYLYISLIKKGELDMARPIKETPILYGEDARHFEERMKHPRKETKEQREERLKDYEYFIKTLKK</sequence>